<evidence type="ECO:0000313" key="5">
    <source>
        <dbReference type="Proteomes" id="UP000018851"/>
    </source>
</evidence>
<keyword evidence="5" id="KW-1185">Reference proteome</keyword>
<feature type="domain" description="SpoVT-AbrB" evidence="3">
    <location>
        <begin position="71"/>
        <end position="114"/>
    </location>
</feature>
<dbReference type="Proteomes" id="UP000018851">
    <property type="component" value="Chromosome"/>
</dbReference>
<dbReference type="InterPro" id="IPR003444">
    <property type="entry name" value="MraZ"/>
</dbReference>
<reference evidence="4 5" key="1">
    <citation type="submission" date="2013-07" db="EMBL/GenBank/DDBJ databases">
        <title>Completed genome of Sphingomonas sanxanigenens NX02.</title>
        <authorList>
            <person name="Ma T."/>
            <person name="Huang H."/>
            <person name="Wu M."/>
            <person name="Li X."/>
            <person name="Li G."/>
        </authorList>
    </citation>
    <scope>NUCLEOTIDE SEQUENCE [LARGE SCALE GENOMIC DNA]</scope>
    <source>
        <strain evidence="4 5">NX02</strain>
    </source>
</reference>
<dbReference type="GO" id="GO:0003700">
    <property type="term" value="F:DNA-binding transcription factor activity"/>
    <property type="evidence" value="ECO:0007669"/>
    <property type="project" value="InterPro"/>
</dbReference>
<dbReference type="STRING" id="1123269.NX02_00695"/>
<accession>W0A8A6</accession>
<evidence type="ECO:0000256" key="2">
    <source>
        <dbReference type="SAM" id="MobiDB-lite"/>
    </source>
</evidence>
<dbReference type="EMBL" id="CP006644">
    <property type="protein sequence ID" value="AHE51905.1"/>
    <property type="molecule type" value="Genomic_DNA"/>
</dbReference>
<dbReference type="KEGG" id="ssan:NX02_00695"/>
<proteinExistence type="predicted"/>
<organism evidence="4 5">
    <name type="scientific">Sphingomonas sanxanigenens DSM 19645 = NX02</name>
    <dbReference type="NCBI Taxonomy" id="1123269"/>
    <lineage>
        <taxon>Bacteria</taxon>
        <taxon>Pseudomonadati</taxon>
        <taxon>Pseudomonadota</taxon>
        <taxon>Alphaproteobacteria</taxon>
        <taxon>Sphingomonadales</taxon>
        <taxon>Sphingomonadaceae</taxon>
        <taxon>Sphingomonas</taxon>
    </lineage>
</organism>
<dbReference type="GO" id="GO:0000976">
    <property type="term" value="F:transcription cis-regulatory region binding"/>
    <property type="evidence" value="ECO:0007669"/>
    <property type="project" value="TreeGrafter"/>
</dbReference>
<dbReference type="PANTHER" id="PTHR34701:SF1">
    <property type="entry name" value="TRANSCRIPTIONAL REGULATOR MRAZ"/>
    <property type="match status" value="1"/>
</dbReference>
<dbReference type="InterPro" id="IPR038619">
    <property type="entry name" value="MraZ_sf"/>
</dbReference>
<dbReference type="Gene3D" id="3.40.1550.20">
    <property type="entry name" value="Transcriptional regulator MraZ domain"/>
    <property type="match status" value="1"/>
</dbReference>
<dbReference type="GO" id="GO:2000143">
    <property type="term" value="P:negative regulation of DNA-templated transcription initiation"/>
    <property type="evidence" value="ECO:0007669"/>
    <property type="project" value="TreeGrafter"/>
</dbReference>
<evidence type="ECO:0000256" key="1">
    <source>
        <dbReference type="PROSITE-ProRule" id="PRU01076"/>
    </source>
</evidence>
<sequence>MPARLRATLEANSAGRTLFVSRHPVAPCLMAYDRLFHEELPDFLLRLAEEEGQDKDRKPTQSELARAAGVSDELPFDGSGRFVLPPFMRRTGKIETKALFVGALDIVEIWNPEIALTADCVPAATREVAEFLLEGGK</sequence>
<protein>
    <recommendedName>
        <fullName evidence="3">SpoVT-AbrB domain-containing protein</fullName>
    </recommendedName>
</protein>
<name>W0A8A6_9SPHN</name>
<keyword evidence="1" id="KW-0238">DNA-binding</keyword>
<dbReference type="AlphaFoldDB" id="W0A8A6"/>
<evidence type="ECO:0000259" key="3">
    <source>
        <dbReference type="PROSITE" id="PS51740"/>
    </source>
</evidence>
<dbReference type="InterPro" id="IPR037914">
    <property type="entry name" value="SpoVT-AbrB_sf"/>
</dbReference>
<dbReference type="OrthoDB" id="9807753at2"/>
<dbReference type="eggNOG" id="COG2001">
    <property type="taxonomic scope" value="Bacteria"/>
</dbReference>
<dbReference type="InterPro" id="IPR035644">
    <property type="entry name" value="MraZ_C"/>
</dbReference>
<dbReference type="PATRIC" id="fig|1123269.5.peg.137"/>
<dbReference type="SUPFAM" id="SSF89447">
    <property type="entry name" value="AbrB/MazE/MraZ-like"/>
    <property type="match status" value="1"/>
</dbReference>
<feature type="region of interest" description="Disordered" evidence="2">
    <location>
        <begin position="51"/>
        <end position="75"/>
    </location>
</feature>
<dbReference type="PANTHER" id="PTHR34701">
    <property type="entry name" value="TRANSCRIPTIONAL REGULATOR MRAZ"/>
    <property type="match status" value="1"/>
</dbReference>
<dbReference type="PROSITE" id="PS51740">
    <property type="entry name" value="SPOVT_ABRB"/>
    <property type="match status" value="1"/>
</dbReference>
<dbReference type="InterPro" id="IPR007159">
    <property type="entry name" value="SpoVT-AbrB_dom"/>
</dbReference>
<dbReference type="RefSeq" id="WP_053000554.1">
    <property type="nucleotide sequence ID" value="NZ_CP006644.1"/>
</dbReference>
<dbReference type="HOGENOM" id="CLU_107907_3_0_5"/>
<dbReference type="CDD" id="cd16321">
    <property type="entry name" value="MraZ_C"/>
    <property type="match status" value="1"/>
</dbReference>
<evidence type="ECO:0000313" key="4">
    <source>
        <dbReference type="EMBL" id="AHE51905.1"/>
    </source>
</evidence>
<gene>
    <name evidence="4" type="ORF">NX02_00695</name>
</gene>